<name>A0A1H6Y4D9_9FLAO</name>
<dbReference type="EMBL" id="FNYA01000012">
    <property type="protein sequence ID" value="SEJ36101.1"/>
    <property type="molecule type" value="Genomic_DNA"/>
</dbReference>
<gene>
    <name evidence="2" type="ORF">SAMN05660918_0122</name>
</gene>
<accession>A0A1H6Y4D9</accession>
<dbReference type="Proteomes" id="UP000199702">
    <property type="component" value="Unassembled WGS sequence"/>
</dbReference>
<sequence>MFNFTLYNLNSLIMKTQTSKTKSFKVFIIALLLGLFIVPETSFAQPPKWAPAHGYRAKTRYVYFPQQNFYYDLQAHHYLYLNNGGWSISVAVPTPFISINLGVVPQVQLNYYGGYPYYYNADHRVKYKSVKVIQPRTRVIYAKEKYSNDNGHGVKIKNKGNGNGNGKGNGKNK</sequence>
<keyword evidence="3" id="KW-1185">Reference proteome</keyword>
<feature type="region of interest" description="Disordered" evidence="1">
    <location>
        <begin position="151"/>
        <end position="173"/>
    </location>
</feature>
<organism evidence="2 3">
    <name type="scientific">Flavobacterium terrigena</name>
    <dbReference type="NCBI Taxonomy" id="402734"/>
    <lineage>
        <taxon>Bacteria</taxon>
        <taxon>Pseudomonadati</taxon>
        <taxon>Bacteroidota</taxon>
        <taxon>Flavobacteriia</taxon>
        <taxon>Flavobacteriales</taxon>
        <taxon>Flavobacteriaceae</taxon>
        <taxon>Flavobacterium</taxon>
    </lineage>
</organism>
<evidence type="ECO:0000256" key="1">
    <source>
        <dbReference type="SAM" id="MobiDB-lite"/>
    </source>
</evidence>
<reference evidence="3" key="1">
    <citation type="submission" date="2016-10" db="EMBL/GenBank/DDBJ databases">
        <authorList>
            <person name="Varghese N."/>
            <person name="Submissions S."/>
        </authorList>
    </citation>
    <scope>NUCLEOTIDE SEQUENCE [LARGE SCALE GENOMIC DNA]</scope>
    <source>
        <strain evidence="3">DSM 17934</strain>
    </source>
</reference>
<dbReference type="STRING" id="402734.SAMN05660918_0122"/>
<proteinExistence type="predicted"/>
<evidence type="ECO:0000313" key="2">
    <source>
        <dbReference type="EMBL" id="SEJ36101.1"/>
    </source>
</evidence>
<protein>
    <submittedName>
        <fullName evidence="2">Uncharacterized protein</fullName>
    </submittedName>
</protein>
<evidence type="ECO:0000313" key="3">
    <source>
        <dbReference type="Proteomes" id="UP000199702"/>
    </source>
</evidence>
<feature type="compositionally biased region" description="Gly residues" evidence="1">
    <location>
        <begin position="161"/>
        <end position="173"/>
    </location>
</feature>
<dbReference type="AlphaFoldDB" id="A0A1H6Y4D9"/>